<evidence type="ECO:0008006" key="4">
    <source>
        <dbReference type="Google" id="ProtNLM"/>
    </source>
</evidence>
<dbReference type="AlphaFoldDB" id="A0A1E3SEQ9"/>
<dbReference type="Proteomes" id="UP000094224">
    <property type="component" value="Unassembled WGS sequence"/>
</dbReference>
<protein>
    <recommendedName>
        <fullName evidence="4">Enoyl-CoA hydratase</fullName>
    </recommendedName>
</protein>
<dbReference type="Pfam" id="PF00378">
    <property type="entry name" value="ECH_1"/>
    <property type="match status" value="1"/>
</dbReference>
<evidence type="ECO:0000256" key="1">
    <source>
        <dbReference type="ARBA" id="ARBA00005254"/>
    </source>
</evidence>
<dbReference type="PANTHER" id="PTHR42964">
    <property type="entry name" value="ENOYL-COA HYDRATASE"/>
    <property type="match status" value="1"/>
</dbReference>
<comment type="caution">
    <text evidence="2">The sequence shown here is derived from an EMBL/GenBank/DDBJ whole genome shotgun (WGS) entry which is preliminary data.</text>
</comment>
<dbReference type="Gene3D" id="1.10.12.10">
    <property type="entry name" value="Lyase 2-enoyl-coa Hydratase, Chain A, domain 2"/>
    <property type="match status" value="1"/>
</dbReference>
<evidence type="ECO:0000313" key="3">
    <source>
        <dbReference type="Proteomes" id="UP000094224"/>
    </source>
</evidence>
<accession>A0A1E3SEQ9</accession>
<keyword evidence="3" id="KW-1185">Reference proteome</keyword>
<organism evidence="2 3">
    <name type="scientific">Mycobacterium sherrisii</name>
    <dbReference type="NCBI Taxonomy" id="243061"/>
    <lineage>
        <taxon>Bacteria</taxon>
        <taxon>Bacillati</taxon>
        <taxon>Actinomycetota</taxon>
        <taxon>Actinomycetes</taxon>
        <taxon>Mycobacteriales</taxon>
        <taxon>Mycobacteriaceae</taxon>
        <taxon>Mycobacterium</taxon>
        <taxon>Mycobacterium simiae complex</taxon>
    </lineage>
</organism>
<dbReference type="InterPro" id="IPR029045">
    <property type="entry name" value="ClpP/crotonase-like_dom_sf"/>
</dbReference>
<name>A0A1E3SEQ9_9MYCO</name>
<dbReference type="GO" id="GO:0003824">
    <property type="term" value="F:catalytic activity"/>
    <property type="evidence" value="ECO:0007669"/>
    <property type="project" value="UniProtKB-ARBA"/>
</dbReference>
<dbReference type="InterPro" id="IPR001753">
    <property type="entry name" value="Enoyl-CoA_hydra/iso"/>
</dbReference>
<evidence type="ECO:0000313" key="2">
    <source>
        <dbReference type="EMBL" id="ODR00627.1"/>
    </source>
</evidence>
<sequence length="274" mass="28669">MHTVSHERLRIEQQGSVMTATLCRGDAGNGMDRLLAESLVAWADQVVTSAQAGRLRVAVLRNQGFAFCVGGDLVHFTNAANMAAELSYVAGSIHEALKALTAAPVPIVTVVDGVAAGGGVGLALVGDIVIGTPATKFKMAYTSVGLSPDCGGSWFLTQRVGLGRALEMTLSDRTVGVDEAQRIGLVGPVSDSHAGTDQTVDQVTERLASMSRESLATTKRLIRSSLTTDLFAHLDMEAYNISRLGATADGLEGVRAFSEKRPPVFGNSRGAAVQ</sequence>
<gene>
    <name evidence="2" type="ORF">BHQ21_24130</name>
</gene>
<dbReference type="InterPro" id="IPR051683">
    <property type="entry name" value="Enoyl-CoA_Hydratase/Isomerase"/>
</dbReference>
<dbReference type="CDD" id="cd06558">
    <property type="entry name" value="crotonase-like"/>
    <property type="match status" value="1"/>
</dbReference>
<reference evidence="3" key="1">
    <citation type="submission" date="2016-09" db="EMBL/GenBank/DDBJ databases">
        <authorList>
            <person name="Greninger A.L."/>
            <person name="Jerome K.R."/>
            <person name="Mcnair B."/>
            <person name="Wallis C."/>
            <person name="Fang F."/>
        </authorList>
    </citation>
    <scope>NUCLEOTIDE SEQUENCE [LARGE SCALE GENOMIC DNA]</scope>
    <source>
        <strain evidence="3">BC1_M4</strain>
    </source>
</reference>
<dbReference type="InterPro" id="IPR014748">
    <property type="entry name" value="Enoyl-CoA_hydra_C"/>
</dbReference>
<proteinExistence type="inferred from homology"/>
<dbReference type="SUPFAM" id="SSF52096">
    <property type="entry name" value="ClpP/crotonase"/>
    <property type="match status" value="1"/>
</dbReference>
<dbReference type="Gene3D" id="3.90.226.10">
    <property type="entry name" value="2-enoyl-CoA Hydratase, Chain A, domain 1"/>
    <property type="match status" value="1"/>
</dbReference>
<dbReference type="PANTHER" id="PTHR42964:SF1">
    <property type="entry name" value="POLYKETIDE BIOSYNTHESIS ENOYL-COA HYDRATASE PKSH-RELATED"/>
    <property type="match status" value="1"/>
</dbReference>
<comment type="similarity">
    <text evidence="1">Belongs to the enoyl-CoA hydratase/isomerase family.</text>
</comment>
<dbReference type="EMBL" id="MIHC01000064">
    <property type="protein sequence ID" value="ODR00627.1"/>
    <property type="molecule type" value="Genomic_DNA"/>
</dbReference>